<comment type="cofactor">
    <cofactor evidence="1 12 14">
        <name>FMN</name>
        <dbReference type="ChEBI" id="CHEBI:58210"/>
    </cofactor>
</comment>
<dbReference type="InterPro" id="IPR018517">
    <property type="entry name" value="tRNA_hU_synthase_CS"/>
</dbReference>
<reference evidence="16 17" key="1">
    <citation type="journal article" date="2018" name="Mar. Genomics">
        <title>Complete genome sequence of Marinifilaceae bacterium strain SPP2, isolated from the Antarctic marine sediment.</title>
        <authorList>
            <person name="Watanabe M."/>
            <person name="Kojima H."/>
            <person name="Fukui M."/>
        </authorList>
    </citation>
    <scope>NUCLEOTIDE SEQUENCE [LARGE SCALE GENOMIC DNA]</scope>
    <source>
        <strain evidence="16 17">SPP2</strain>
    </source>
</reference>
<comment type="function">
    <text evidence="2 12">Catalyzes the synthesis of 5,6-dihydrouridine (D), a modified base found in the D-loop of most tRNAs, via the reduction of the C5-C6 double bond in target uridines.</text>
</comment>
<comment type="catalytic activity">
    <reaction evidence="11">
        <text>a 5,6-dihydrouridine in tRNA + NAD(+) = a uridine in tRNA + NADH + H(+)</text>
        <dbReference type="Rhea" id="RHEA:54452"/>
        <dbReference type="Rhea" id="RHEA-COMP:13339"/>
        <dbReference type="Rhea" id="RHEA-COMP:13887"/>
        <dbReference type="ChEBI" id="CHEBI:15378"/>
        <dbReference type="ChEBI" id="CHEBI:57540"/>
        <dbReference type="ChEBI" id="CHEBI:57945"/>
        <dbReference type="ChEBI" id="CHEBI:65315"/>
        <dbReference type="ChEBI" id="CHEBI:74443"/>
    </reaction>
</comment>
<gene>
    <name evidence="16" type="ORF">ALGA_1562</name>
</gene>
<evidence type="ECO:0000256" key="5">
    <source>
        <dbReference type="ARBA" id="ARBA00022643"/>
    </source>
</evidence>
<evidence type="ECO:0000256" key="10">
    <source>
        <dbReference type="ARBA" id="ARBA00048205"/>
    </source>
</evidence>
<feature type="binding site" evidence="14">
    <location>
        <begin position="227"/>
        <end position="228"/>
    </location>
    <ligand>
        <name>FMN</name>
        <dbReference type="ChEBI" id="CHEBI:58210"/>
    </ligand>
</feature>
<dbReference type="RefSeq" id="WP_096433504.1">
    <property type="nucleotide sequence ID" value="NZ_AP018042.1"/>
</dbReference>
<protein>
    <recommendedName>
        <fullName evidence="12">tRNA-dihydrouridine synthase</fullName>
        <ecNumber evidence="12">1.3.1.-</ecNumber>
    </recommendedName>
</protein>
<dbReference type="PANTHER" id="PTHR45846:SF1">
    <property type="entry name" value="TRNA-DIHYDROURIDINE(47) SYNTHASE [NAD(P)(+)]-LIKE"/>
    <property type="match status" value="1"/>
</dbReference>
<dbReference type="PANTHER" id="PTHR45846">
    <property type="entry name" value="TRNA-DIHYDROURIDINE(47) SYNTHASE [NAD(P)(+)]-LIKE"/>
    <property type="match status" value="1"/>
</dbReference>
<dbReference type="KEGG" id="mbas:ALGA_1562"/>
<dbReference type="GO" id="GO:0017150">
    <property type="term" value="F:tRNA dihydrouridine synthase activity"/>
    <property type="evidence" value="ECO:0007669"/>
    <property type="project" value="InterPro"/>
</dbReference>
<evidence type="ECO:0000256" key="11">
    <source>
        <dbReference type="ARBA" id="ARBA00048802"/>
    </source>
</evidence>
<evidence type="ECO:0000256" key="6">
    <source>
        <dbReference type="ARBA" id="ARBA00022694"/>
    </source>
</evidence>
<evidence type="ECO:0000256" key="8">
    <source>
        <dbReference type="ARBA" id="ARBA00022884"/>
    </source>
</evidence>
<evidence type="ECO:0000256" key="1">
    <source>
        <dbReference type="ARBA" id="ARBA00001917"/>
    </source>
</evidence>
<evidence type="ECO:0000256" key="12">
    <source>
        <dbReference type="PIRNR" id="PIRNR006621"/>
    </source>
</evidence>
<keyword evidence="5 12" id="KW-0288">FMN</keyword>
<accession>A0A1Y1CHR9</accession>
<evidence type="ECO:0000256" key="9">
    <source>
        <dbReference type="ARBA" id="ARBA00023002"/>
    </source>
</evidence>
<dbReference type="InterPro" id="IPR024036">
    <property type="entry name" value="tRNA-dHydroUridine_Synthase_C"/>
</dbReference>
<comment type="similarity">
    <text evidence="12">Belongs to the dus family.</text>
</comment>
<dbReference type="EMBL" id="AP018042">
    <property type="protein sequence ID" value="BAX79938.1"/>
    <property type="molecule type" value="Genomic_DNA"/>
</dbReference>
<dbReference type="Gene3D" id="1.10.1200.80">
    <property type="entry name" value="Putative flavin oxidoreducatase, domain 2"/>
    <property type="match status" value="1"/>
</dbReference>
<proteinExistence type="inferred from homology"/>
<keyword evidence="6 12" id="KW-0819">tRNA processing</keyword>
<dbReference type="InterPro" id="IPR035587">
    <property type="entry name" value="DUS-like_FMN-bd"/>
</dbReference>
<dbReference type="OrthoDB" id="9764501at2"/>
<keyword evidence="8" id="KW-0694">RNA-binding</keyword>
<evidence type="ECO:0000259" key="15">
    <source>
        <dbReference type="Pfam" id="PF01207"/>
    </source>
</evidence>
<dbReference type="NCBIfam" id="TIGR00737">
    <property type="entry name" value="nifR3_yhdG"/>
    <property type="match status" value="1"/>
</dbReference>
<keyword evidence="4 12" id="KW-0285">Flavoprotein</keyword>
<evidence type="ECO:0000256" key="7">
    <source>
        <dbReference type="ARBA" id="ARBA00022857"/>
    </source>
</evidence>
<reference evidence="17" key="2">
    <citation type="journal article" date="2020" name="Antonie Van Leeuwenhoek">
        <title>Labilibaculum antarcticum sp. nov., a novel facultative anaerobic, psychrotorelant bacterium isolated from marine sediment of Antarctica.</title>
        <authorList>
            <person name="Watanabe M."/>
            <person name="Kojima H."/>
            <person name="Fukui M."/>
        </authorList>
    </citation>
    <scope>NUCLEOTIDE SEQUENCE [LARGE SCALE GENOMIC DNA]</scope>
    <source>
        <strain evidence="17">SPP2</strain>
    </source>
</reference>
<dbReference type="EC" id="1.3.1.-" evidence="12"/>
<dbReference type="Proteomes" id="UP000218267">
    <property type="component" value="Chromosome"/>
</dbReference>
<keyword evidence="17" id="KW-1185">Reference proteome</keyword>
<evidence type="ECO:0000313" key="17">
    <source>
        <dbReference type="Proteomes" id="UP000218267"/>
    </source>
</evidence>
<dbReference type="GO" id="GO:0050660">
    <property type="term" value="F:flavin adenine dinucleotide binding"/>
    <property type="evidence" value="ECO:0007669"/>
    <property type="project" value="InterPro"/>
</dbReference>
<dbReference type="CDD" id="cd02801">
    <property type="entry name" value="DUS_like_FMN"/>
    <property type="match status" value="1"/>
</dbReference>
<feature type="binding site" evidence="14">
    <location>
        <position position="140"/>
    </location>
    <ligand>
        <name>FMN</name>
        <dbReference type="ChEBI" id="CHEBI:58210"/>
    </ligand>
</feature>
<feature type="active site" description="Proton donor" evidence="13">
    <location>
        <position position="101"/>
    </location>
</feature>
<keyword evidence="3" id="KW-0820">tRNA-binding</keyword>
<dbReference type="GO" id="GO:0000049">
    <property type="term" value="F:tRNA binding"/>
    <property type="evidence" value="ECO:0007669"/>
    <property type="project" value="UniProtKB-KW"/>
</dbReference>
<feature type="binding site" evidence="14">
    <location>
        <position position="71"/>
    </location>
    <ligand>
        <name>FMN</name>
        <dbReference type="ChEBI" id="CHEBI:58210"/>
    </ligand>
</feature>
<dbReference type="PROSITE" id="PS01136">
    <property type="entry name" value="UPF0034"/>
    <property type="match status" value="1"/>
</dbReference>
<dbReference type="InterPro" id="IPR001269">
    <property type="entry name" value="DUS_fam"/>
</dbReference>
<evidence type="ECO:0000256" key="3">
    <source>
        <dbReference type="ARBA" id="ARBA00022555"/>
    </source>
</evidence>
<evidence type="ECO:0000256" key="14">
    <source>
        <dbReference type="PIRSR" id="PIRSR006621-2"/>
    </source>
</evidence>
<evidence type="ECO:0000256" key="4">
    <source>
        <dbReference type="ARBA" id="ARBA00022630"/>
    </source>
</evidence>
<dbReference type="AlphaFoldDB" id="A0A1Y1CHR9"/>
<feature type="binding site" evidence="14">
    <location>
        <position position="170"/>
    </location>
    <ligand>
        <name>FMN</name>
        <dbReference type="ChEBI" id="CHEBI:58210"/>
    </ligand>
</feature>
<keyword evidence="7" id="KW-0521">NADP</keyword>
<dbReference type="PIRSF" id="PIRSF006621">
    <property type="entry name" value="Dus"/>
    <property type="match status" value="1"/>
</dbReference>
<dbReference type="InterPro" id="IPR013785">
    <property type="entry name" value="Aldolase_TIM"/>
</dbReference>
<keyword evidence="9 12" id="KW-0560">Oxidoreductase</keyword>
<feature type="domain" description="DUS-like FMN-binding" evidence="15">
    <location>
        <begin position="14"/>
        <end position="296"/>
    </location>
</feature>
<comment type="catalytic activity">
    <reaction evidence="10">
        <text>a 5,6-dihydrouridine in tRNA + NADP(+) = a uridine in tRNA + NADPH + H(+)</text>
        <dbReference type="Rhea" id="RHEA:23624"/>
        <dbReference type="Rhea" id="RHEA-COMP:13339"/>
        <dbReference type="Rhea" id="RHEA-COMP:13887"/>
        <dbReference type="ChEBI" id="CHEBI:15378"/>
        <dbReference type="ChEBI" id="CHEBI:57783"/>
        <dbReference type="ChEBI" id="CHEBI:58349"/>
        <dbReference type="ChEBI" id="CHEBI:65315"/>
        <dbReference type="ChEBI" id="CHEBI:74443"/>
    </reaction>
</comment>
<dbReference type="Pfam" id="PF01207">
    <property type="entry name" value="Dus"/>
    <property type="match status" value="1"/>
</dbReference>
<dbReference type="SUPFAM" id="SSF51395">
    <property type="entry name" value="FMN-linked oxidoreductases"/>
    <property type="match status" value="1"/>
</dbReference>
<sequence>MKIGNLDLGERPVLLAPMEDVTNPPFRVLCKRYGADLMFTEFISADALVRSVNRTMKKLTILDEERPVAIQIYGKEVDPMAEAAKIVEAANPEFIDLNFGCPVRKVATKGAGSGMMRNVPQMLKITEAVVKAVNIPVTVKTRLGWDEDSKIIVELAEQLQDVGIQGLTIHGRTRCQMYKGEADWTLIGEVKNNQRMHIPIIGNGDITNPVKAKEAFDRYGVDAIMIGRAAVGKPWIFRDVKHYLTTGELLPPATVAQQVEMLKEQIDAAILWIDEPRGILHMRRHMAGMFKGLVNFKHTRIEMLRANHYADLMPILDRIAMEWGNLHIDND</sequence>
<evidence type="ECO:0000256" key="13">
    <source>
        <dbReference type="PIRSR" id="PIRSR006621-1"/>
    </source>
</evidence>
<dbReference type="Gene3D" id="3.20.20.70">
    <property type="entry name" value="Aldolase class I"/>
    <property type="match status" value="1"/>
</dbReference>
<keyword evidence="14" id="KW-0547">Nucleotide-binding</keyword>
<dbReference type="InterPro" id="IPR004652">
    <property type="entry name" value="DusB-like"/>
</dbReference>
<name>A0A1Y1CHR9_9BACT</name>
<evidence type="ECO:0000256" key="2">
    <source>
        <dbReference type="ARBA" id="ARBA00002790"/>
    </source>
</evidence>
<organism evidence="16 17">
    <name type="scientific">Labilibaculum antarcticum</name>
    <dbReference type="NCBI Taxonomy" id="1717717"/>
    <lineage>
        <taxon>Bacteria</taxon>
        <taxon>Pseudomonadati</taxon>
        <taxon>Bacteroidota</taxon>
        <taxon>Bacteroidia</taxon>
        <taxon>Marinilabiliales</taxon>
        <taxon>Marinifilaceae</taxon>
        <taxon>Labilibaculum</taxon>
    </lineage>
</organism>
<evidence type="ECO:0000313" key="16">
    <source>
        <dbReference type="EMBL" id="BAX79938.1"/>
    </source>
</evidence>